<dbReference type="Pfam" id="PF01595">
    <property type="entry name" value="CNNM"/>
    <property type="match status" value="1"/>
</dbReference>
<evidence type="ECO:0000256" key="9">
    <source>
        <dbReference type="ARBA" id="ARBA00023136"/>
    </source>
</evidence>
<gene>
    <name evidence="18" type="ORF">ACFFIT_03010</name>
</gene>
<evidence type="ECO:0000256" key="10">
    <source>
        <dbReference type="ARBA" id="ARBA00037177"/>
    </source>
</evidence>
<comment type="function">
    <text evidence="10">Involved in cadaverine and putrescine tolerance in stationary phase. May facilitate the efflux of both cadaverine and putrescine from the cytoplasm, reducing potentially toxic levels under certain stress conditions.</text>
</comment>
<protein>
    <recommendedName>
        <fullName evidence="12">Polyamine export protein</fullName>
    </recommendedName>
</protein>
<evidence type="ECO:0000256" key="2">
    <source>
        <dbReference type="ARBA" id="ARBA00022448"/>
    </source>
</evidence>
<evidence type="ECO:0000256" key="7">
    <source>
        <dbReference type="ARBA" id="ARBA00022989"/>
    </source>
</evidence>
<evidence type="ECO:0000256" key="14">
    <source>
        <dbReference type="PROSITE-ProRule" id="PRU01193"/>
    </source>
</evidence>
<comment type="subcellular location">
    <subcellularLocation>
        <location evidence="1">Cell inner membrane</location>
        <topology evidence="1">Multi-pass membrane protein</topology>
    </subcellularLocation>
</comment>
<dbReference type="InterPro" id="IPR002550">
    <property type="entry name" value="CNNM"/>
</dbReference>
<keyword evidence="8 13" id="KW-0129">CBS domain</keyword>
<dbReference type="Pfam" id="PF03471">
    <property type="entry name" value="CorC_HlyC"/>
    <property type="match status" value="1"/>
</dbReference>
<feature type="transmembrane region" description="Helical" evidence="15">
    <location>
        <begin position="144"/>
        <end position="166"/>
    </location>
</feature>
<evidence type="ECO:0000256" key="12">
    <source>
        <dbReference type="ARBA" id="ARBA00039818"/>
    </source>
</evidence>
<sequence>MVNEVLNSLFIIFILILISAFFSVSEISLAASRKTKLKMISDSGDTRADLVIKFQEKPGKFFTVVQIGLNAVAILGGIVGEDSFARKLDLFFQRFFSESVAGNLGSISSFILVTSAFVLFADLTPKRMGMIAPELISIRIIKPMRFCITIFSPIVWFFDALANLFFKIFKIPTTRNDDVTSEDIYALVEAGVMAGVLNKEEHKFIENVFDLDQRTVPSAMTPREDVVYFEKSETDEMIRAKIAAHPHSKFIICENDIDHIIGYVDSKDLLNRVLSNQSISLDSGVTITSVLMFPDTITLSEALESFKTSKEDFAVVLNEYAIVMGVITLNDVLTTLMGGLVSQGDEEQIVKRDDHSWLIDGVTPIEDVQWALNINDFPDTDNYETIGGFMMYKLRKIPKRTDVVSFEGYNFEVVDIDNHKIDQLLVTRINKEEIYKDVTMEEV</sequence>
<dbReference type="Proteomes" id="UP001589758">
    <property type="component" value="Unassembled WGS sequence"/>
</dbReference>
<dbReference type="SMART" id="SM01091">
    <property type="entry name" value="CorC_HlyC"/>
    <property type="match status" value="1"/>
</dbReference>
<dbReference type="InterPro" id="IPR016169">
    <property type="entry name" value="FAD-bd_PCMH_sub2"/>
</dbReference>
<dbReference type="EMBL" id="JBHLXE010000027">
    <property type="protein sequence ID" value="MFC0179074.1"/>
    <property type="molecule type" value="Genomic_DNA"/>
</dbReference>
<reference evidence="18 19" key="1">
    <citation type="submission" date="2024-09" db="EMBL/GenBank/DDBJ databases">
        <authorList>
            <person name="Sun Q."/>
            <person name="Mori K."/>
        </authorList>
    </citation>
    <scope>NUCLEOTIDE SEQUENCE [LARGE SCALE GENOMIC DNA]</scope>
    <source>
        <strain evidence="18 19">CCM 8545</strain>
    </source>
</reference>
<evidence type="ECO:0000256" key="6">
    <source>
        <dbReference type="ARBA" id="ARBA00022737"/>
    </source>
</evidence>
<dbReference type="SUPFAM" id="SSF56176">
    <property type="entry name" value="FAD-binding/transporter-associated domain-like"/>
    <property type="match status" value="1"/>
</dbReference>
<evidence type="ECO:0000256" key="11">
    <source>
        <dbReference type="ARBA" id="ARBA00038280"/>
    </source>
</evidence>
<evidence type="ECO:0000256" key="1">
    <source>
        <dbReference type="ARBA" id="ARBA00004429"/>
    </source>
</evidence>
<keyword evidence="7 14" id="KW-1133">Transmembrane helix</keyword>
<dbReference type="InterPro" id="IPR000644">
    <property type="entry name" value="CBS_dom"/>
</dbReference>
<evidence type="ECO:0000256" key="5">
    <source>
        <dbReference type="ARBA" id="ARBA00022692"/>
    </source>
</evidence>
<dbReference type="InterPro" id="IPR036318">
    <property type="entry name" value="FAD-bd_PCMH-like_sf"/>
</dbReference>
<evidence type="ECO:0000259" key="17">
    <source>
        <dbReference type="PROSITE" id="PS51846"/>
    </source>
</evidence>
<keyword evidence="9 14" id="KW-0472">Membrane</keyword>
<dbReference type="PROSITE" id="PS51371">
    <property type="entry name" value="CBS"/>
    <property type="match status" value="2"/>
</dbReference>
<keyword evidence="19" id="KW-1185">Reference proteome</keyword>
<dbReference type="InterPro" id="IPR046342">
    <property type="entry name" value="CBS_dom_sf"/>
</dbReference>
<keyword evidence="6" id="KW-0677">Repeat</keyword>
<keyword evidence="5 14" id="KW-0812">Transmembrane</keyword>
<evidence type="ECO:0000256" key="8">
    <source>
        <dbReference type="ARBA" id="ARBA00023122"/>
    </source>
</evidence>
<accession>A0ABV6C7Y4</accession>
<feature type="domain" description="CBS" evidence="16">
    <location>
        <begin position="220"/>
        <end position="279"/>
    </location>
</feature>
<keyword evidence="3" id="KW-1003">Cell membrane</keyword>
<evidence type="ECO:0000256" key="15">
    <source>
        <dbReference type="SAM" id="Phobius"/>
    </source>
</evidence>
<evidence type="ECO:0000256" key="3">
    <source>
        <dbReference type="ARBA" id="ARBA00022475"/>
    </source>
</evidence>
<dbReference type="InterPro" id="IPR005170">
    <property type="entry name" value="Transptr-assoc_dom"/>
</dbReference>
<feature type="domain" description="CNNM transmembrane" evidence="17">
    <location>
        <begin position="1"/>
        <end position="201"/>
    </location>
</feature>
<feature type="domain" description="CBS" evidence="16">
    <location>
        <begin position="286"/>
        <end position="342"/>
    </location>
</feature>
<keyword evidence="4" id="KW-0997">Cell inner membrane</keyword>
<dbReference type="Gene3D" id="3.30.465.10">
    <property type="match status" value="1"/>
</dbReference>
<evidence type="ECO:0000313" key="19">
    <source>
        <dbReference type="Proteomes" id="UP001589758"/>
    </source>
</evidence>
<feature type="transmembrane region" description="Helical" evidence="15">
    <location>
        <begin position="6"/>
        <end position="31"/>
    </location>
</feature>
<dbReference type="InterPro" id="IPR044751">
    <property type="entry name" value="Ion_transp-like_CBS"/>
</dbReference>
<evidence type="ECO:0000256" key="4">
    <source>
        <dbReference type="ARBA" id="ARBA00022519"/>
    </source>
</evidence>
<dbReference type="PROSITE" id="PS51846">
    <property type="entry name" value="CNNM"/>
    <property type="match status" value="1"/>
</dbReference>
<comment type="similarity">
    <text evidence="11">Belongs to the UPF0053 family. PaeA subfamily.</text>
</comment>
<dbReference type="Pfam" id="PF00571">
    <property type="entry name" value="CBS"/>
    <property type="match status" value="1"/>
</dbReference>
<feature type="transmembrane region" description="Helical" evidence="15">
    <location>
        <begin position="100"/>
        <end position="123"/>
    </location>
</feature>
<proteinExistence type="inferred from homology"/>
<keyword evidence="2" id="KW-0813">Transport</keyword>
<dbReference type="Gene3D" id="3.10.580.10">
    <property type="entry name" value="CBS-domain"/>
    <property type="match status" value="1"/>
</dbReference>
<organism evidence="18 19">
    <name type="scientific">Thorsellia kenyensis</name>
    <dbReference type="NCBI Taxonomy" id="1549888"/>
    <lineage>
        <taxon>Bacteria</taxon>
        <taxon>Pseudomonadati</taxon>
        <taxon>Pseudomonadota</taxon>
        <taxon>Gammaproteobacteria</taxon>
        <taxon>Enterobacterales</taxon>
        <taxon>Thorselliaceae</taxon>
        <taxon>Thorsellia</taxon>
    </lineage>
</organism>
<dbReference type="RefSeq" id="WP_385876167.1">
    <property type="nucleotide sequence ID" value="NZ_JBHLXE010000027.1"/>
</dbReference>
<dbReference type="PANTHER" id="PTHR22777">
    <property type="entry name" value="HEMOLYSIN-RELATED"/>
    <property type="match status" value="1"/>
</dbReference>
<dbReference type="CDD" id="cd04590">
    <property type="entry name" value="CBS_pair_CorC_HlyC_assoc"/>
    <property type="match status" value="1"/>
</dbReference>
<evidence type="ECO:0000313" key="18">
    <source>
        <dbReference type="EMBL" id="MFC0179074.1"/>
    </source>
</evidence>
<comment type="caution">
    <text evidence="18">The sequence shown here is derived from an EMBL/GenBank/DDBJ whole genome shotgun (WGS) entry which is preliminary data.</text>
</comment>
<feature type="transmembrane region" description="Helical" evidence="15">
    <location>
        <begin position="61"/>
        <end position="80"/>
    </location>
</feature>
<name>A0ABV6C7Y4_9GAMM</name>
<dbReference type="PANTHER" id="PTHR22777:SF16">
    <property type="entry name" value="POLYAMINE EXPORT PROTEIN"/>
    <property type="match status" value="1"/>
</dbReference>
<evidence type="ECO:0000259" key="16">
    <source>
        <dbReference type="PROSITE" id="PS51371"/>
    </source>
</evidence>
<dbReference type="SUPFAM" id="SSF54631">
    <property type="entry name" value="CBS-domain pair"/>
    <property type="match status" value="1"/>
</dbReference>
<evidence type="ECO:0000256" key="13">
    <source>
        <dbReference type="PROSITE-ProRule" id="PRU00703"/>
    </source>
</evidence>